<accession>A0A840RGE3</accession>
<keyword evidence="2" id="KW-1185">Reference proteome</keyword>
<evidence type="ECO:0000313" key="1">
    <source>
        <dbReference type="EMBL" id="MBB5191362.1"/>
    </source>
</evidence>
<name>A0A840RGE3_9NEIS</name>
<dbReference type="EMBL" id="JACHHN010000004">
    <property type="protein sequence ID" value="MBB5191362.1"/>
    <property type="molecule type" value="Genomic_DNA"/>
</dbReference>
<comment type="caution">
    <text evidence="1">The sequence shown here is derived from an EMBL/GenBank/DDBJ whole genome shotgun (WGS) entry which is preliminary data.</text>
</comment>
<reference evidence="1 2" key="1">
    <citation type="submission" date="2020-08" db="EMBL/GenBank/DDBJ databases">
        <title>Genomic Encyclopedia of Type Strains, Phase IV (KMG-IV): sequencing the most valuable type-strain genomes for metagenomic binning, comparative biology and taxonomic classification.</title>
        <authorList>
            <person name="Goeker M."/>
        </authorList>
    </citation>
    <scope>NUCLEOTIDE SEQUENCE [LARGE SCALE GENOMIC DNA]</scope>
    <source>
        <strain evidence="1 2">DSM 18233</strain>
    </source>
</reference>
<dbReference type="Proteomes" id="UP000543030">
    <property type="component" value="Unassembled WGS sequence"/>
</dbReference>
<evidence type="ECO:0000313" key="2">
    <source>
        <dbReference type="Proteomes" id="UP000543030"/>
    </source>
</evidence>
<dbReference type="AlphaFoldDB" id="A0A840RGE3"/>
<proteinExistence type="predicted"/>
<dbReference type="RefSeq" id="WP_184100294.1">
    <property type="nucleotide sequence ID" value="NZ_JACHHN010000004.1"/>
</dbReference>
<gene>
    <name evidence="1" type="ORF">HNQ50_002092</name>
</gene>
<protein>
    <submittedName>
        <fullName evidence="1">Uncharacterized protein</fullName>
    </submittedName>
</protein>
<sequence length="141" mass="15718">MPSSSPFSTLPVDTDIPPYGVDTPTESAWQWLQLVGQLVATELAAMPRGTLALVEDTDSVYWVVAIEDKLYLATASIFEGEILLEHAALLRALAAISIEELTYRRMALEQWLLSQPTMRLADTKRLQMWDKLPGPGDWDAD</sequence>
<organism evidence="1 2">
    <name type="scientific">Silvimonas terrae</name>
    <dbReference type="NCBI Taxonomy" id="300266"/>
    <lineage>
        <taxon>Bacteria</taxon>
        <taxon>Pseudomonadati</taxon>
        <taxon>Pseudomonadota</taxon>
        <taxon>Betaproteobacteria</taxon>
        <taxon>Neisseriales</taxon>
        <taxon>Chitinibacteraceae</taxon>
        <taxon>Silvimonas</taxon>
    </lineage>
</organism>